<proteinExistence type="inferred from homology"/>
<name>A0A1Z2XQG7_9FIRM</name>
<dbReference type="FunFam" id="3.20.20.70:FF:000044">
    <property type="entry name" value="Deoxyribose-phosphate aldolase"/>
    <property type="match status" value="1"/>
</dbReference>
<reference evidence="9 11" key="3">
    <citation type="submission" date="2020-11" db="EMBL/GenBank/DDBJ databases">
        <title>Closed and high quality bacterial genomes of the OMM12 community.</title>
        <authorList>
            <person name="Marbouty M."/>
            <person name="Lamy-Besnier Q."/>
            <person name="Debarbieux L."/>
            <person name="Koszul R."/>
        </authorList>
    </citation>
    <scope>NUCLEOTIDE SEQUENCE [LARGE SCALE GENOMIC DNA]</scope>
    <source>
        <strain evidence="9 11">KB18</strain>
    </source>
</reference>
<dbReference type="InterPro" id="IPR011343">
    <property type="entry name" value="DeoC"/>
</dbReference>
<feature type="active site" description="Schiff-base intermediate with acetaldehyde" evidence="7">
    <location>
        <position position="156"/>
    </location>
</feature>
<gene>
    <name evidence="7 9" type="primary">deoC</name>
    <name evidence="8" type="ORF">ADH66_08405</name>
    <name evidence="9" type="ORF">I5Q82_18445</name>
</gene>
<dbReference type="EC" id="4.1.2.4" evidence="7"/>
<comment type="subcellular location">
    <subcellularLocation>
        <location evidence="7">Cytoplasm</location>
    </subcellularLocation>
</comment>
<evidence type="ECO:0000313" key="8">
    <source>
        <dbReference type="EMBL" id="ASB40680.1"/>
    </source>
</evidence>
<evidence type="ECO:0000313" key="11">
    <source>
        <dbReference type="Proteomes" id="UP000596035"/>
    </source>
</evidence>
<dbReference type="InterPro" id="IPR013785">
    <property type="entry name" value="Aldolase_TIM"/>
</dbReference>
<dbReference type="PANTHER" id="PTHR10889:SF1">
    <property type="entry name" value="DEOXYRIBOSE-PHOSPHATE ALDOLASE"/>
    <property type="match status" value="1"/>
</dbReference>
<keyword evidence="3 7" id="KW-0456">Lyase</keyword>
<evidence type="ECO:0000256" key="1">
    <source>
        <dbReference type="ARBA" id="ARBA00010936"/>
    </source>
</evidence>
<dbReference type="RefSeq" id="WP_066533562.1">
    <property type="nucleotide sequence ID" value="NZ_CP021422.1"/>
</dbReference>
<keyword evidence="10" id="KW-1185">Reference proteome</keyword>
<evidence type="ECO:0000256" key="4">
    <source>
        <dbReference type="ARBA" id="ARBA00023270"/>
    </source>
</evidence>
<comment type="similarity">
    <text evidence="1 7">Belongs to the DeoC/FbaB aldolase family. DeoC type 1 subfamily.</text>
</comment>
<dbReference type="PIRSF" id="PIRSF001357">
    <property type="entry name" value="DeoC"/>
    <property type="match status" value="1"/>
</dbReference>
<evidence type="ECO:0000256" key="6">
    <source>
        <dbReference type="ARBA" id="ARBA00056337"/>
    </source>
</evidence>
<dbReference type="GO" id="GO:0004139">
    <property type="term" value="F:deoxyribose-phosphate aldolase activity"/>
    <property type="evidence" value="ECO:0007669"/>
    <property type="project" value="UniProtKB-UniRule"/>
</dbReference>
<dbReference type="EMBL" id="CP065321">
    <property type="protein sequence ID" value="QQR29957.1"/>
    <property type="molecule type" value="Genomic_DNA"/>
</dbReference>
<protein>
    <recommendedName>
        <fullName evidence="7">Deoxyribose-phosphate aldolase</fullName>
        <shortName evidence="7">DERA</shortName>
        <ecNumber evidence="7">4.1.2.4</ecNumber>
    </recommendedName>
    <alternativeName>
        <fullName evidence="7">2-deoxy-D-ribose 5-phosphate aldolase</fullName>
    </alternativeName>
    <alternativeName>
        <fullName evidence="7">Phosphodeoxyriboaldolase</fullName>
        <shortName evidence="7">Deoxyriboaldolase</shortName>
    </alternativeName>
</protein>
<evidence type="ECO:0000313" key="10">
    <source>
        <dbReference type="Proteomes" id="UP000196710"/>
    </source>
</evidence>
<dbReference type="SMART" id="SM01133">
    <property type="entry name" value="DeoC"/>
    <property type="match status" value="1"/>
</dbReference>
<keyword evidence="4 7" id="KW-0704">Schiff base</keyword>
<keyword evidence="2 7" id="KW-0963">Cytoplasm</keyword>
<dbReference type="AlphaFoldDB" id="A0A1Z2XQG7"/>
<evidence type="ECO:0000256" key="5">
    <source>
        <dbReference type="ARBA" id="ARBA00048791"/>
    </source>
</evidence>
<comment type="catalytic activity">
    <reaction evidence="5 7">
        <text>2-deoxy-D-ribose 5-phosphate = D-glyceraldehyde 3-phosphate + acetaldehyde</text>
        <dbReference type="Rhea" id="RHEA:12821"/>
        <dbReference type="ChEBI" id="CHEBI:15343"/>
        <dbReference type="ChEBI" id="CHEBI:59776"/>
        <dbReference type="ChEBI" id="CHEBI:62877"/>
        <dbReference type="EC" id="4.1.2.4"/>
    </reaction>
</comment>
<dbReference type="CDD" id="cd00959">
    <property type="entry name" value="DeoC"/>
    <property type="match status" value="1"/>
</dbReference>
<evidence type="ECO:0000256" key="2">
    <source>
        <dbReference type="ARBA" id="ARBA00022490"/>
    </source>
</evidence>
<feature type="active site" description="Proton donor/acceptor" evidence="7">
    <location>
        <position position="191"/>
    </location>
</feature>
<comment type="function">
    <text evidence="6 7">Catalyzes a reversible aldol reaction between acetaldehyde and D-glyceraldehyde 3-phosphate to generate 2-deoxy-D-ribose 5-phosphate.</text>
</comment>
<dbReference type="GO" id="GO:0005737">
    <property type="term" value="C:cytoplasm"/>
    <property type="evidence" value="ECO:0007669"/>
    <property type="project" value="UniProtKB-SubCell"/>
</dbReference>
<sequence length="227" mass="24633">MNKSQLANTLDHTLLRANITREDLTELCRTAMRWGFHSVAINSAVVSLCRETLGDSPVVCDATVGFPLGQTSVESKVFETRDAIKNGAGEIDYVVDLVAIKSGDWAYVEDEMYRITSTCRELGAGCKVIFETCYLTDEEKERLCEIACRVHPTFIKTSTGFGTPAPGVPNGATIEDIWLMKRCVGDEVLIKASGGIRTTEQALNMLEAGASRIGTSNGVAIVEGFVE</sequence>
<reference evidence="10" key="2">
    <citation type="submission" date="2017-05" db="EMBL/GenBank/DDBJ databases">
        <title>Improved OligoMM genomes.</title>
        <authorList>
            <person name="Garzetti D."/>
        </authorList>
    </citation>
    <scope>NUCLEOTIDE SEQUENCE [LARGE SCALE GENOMIC DNA]</scope>
    <source>
        <strain evidence="10">KB18</strain>
    </source>
</reference>
<dbReference type="SUPFAM" id="SSF51569">
    <property type="entry name" value="Aldolase"/>
    <property type="match status" value="1"/>
</dbReference>
<dbReference type="GO" id="GO:0006018">
    <property type="term" value="P:2-deoxyribose 1-phosphate catabolic process"/>
    <property type="evidence" value="ECO:0007669"/>
    <property type="project" value="UniProtKB-UniRule"/>
</dbReference>
<accession>A0A1Z2XQG7</accession>
<evidence type="ECO:0000256" key="3">
    <source>
        <dbReference type="ARBA" id="ARBA00023239"/>
    </source>
</evidence>
<dbReference type="EMBL" id="CP021422">
    <property type="protein sequence ID" value="ASB40680.1"/>
    <property type="molecule type" value="Genomic_DNA"/>
</dbReference>
<dbReference type="KEGG" id="amur:ADH66_08405"/>
<dbReference type="PANTHER" id="PTHR10889">
    <property type="entry name" value="DEOXYRIBOSE-PHOSPHATE ALDOLASE"/>
    <property type="match status" value="1"/>
</dbReference>
<dbReference type="Proteomes" id="UP000196710">
    <property type="component" value="Chromosome"/>
</dbReference>
<dbReference type="GO" id="GO:0016052">
    <property type="term" value="P:carbohydrate catabolic process"/>
    <property type="evidence" value="ECO:0007669"/>
    <property type="project" value="TreeGrafter"/>
</dbReference>
<dbReference type="GO" id="GO:0009264">
    <property type="term" value="P:deoxyribonucleotide catabolic process"/>
    <property type="evidence" value="ECO:0007669"/>
    <property type="project" value="UniProtKB-UniRule"/>
</dbReference>
<reference evidence="8" key="1">
    <citation type="journal article" date="2017" name="Genome Announc.">
        <title>High-Quality Whole-Genome Sequences of the Oligo-Mouse-Microbiota Bacterial Community.</title>
        <authorList>
            <person name="Garzetti D."/>
            <person name="Brugiroux S."/>
            <person name="Bunk B."/>
            <person name="Pukall R."/>
            <person name="McCoy K.D."/>
            <person name="Macpherson A.J."/>
            <person name="Stecher B."/>
        </authorList>
    </citation>
    <scope>NUCLEOTIDE SEQUENCE</scope>
    <source>
        <strain evidence="8">KB18</strain>
    </source>
</reference>
<dbReference type="NCBIfam" id="TIGR00126">
    <property type="entry name" value="deoC"/>
    <property type="match status" value="1"/>
</dbReference>
<evidence type="ECO:0000313" key="9">
    <source>
        <dbReference type="EMBL" id="QQR29957.1"/>
    </source>
</evidence>
<comment type="pathway">
    <text evidence="7">Carbohydrate degradation; 2-deoxy-D-ribose 1-phosphate degradation; D-glyceraldehyde 3-phosphate and acetaldehyde from 2-deoxy-alpha-D-ribose 1-phosphate: step 2/2.</text>
</comment>
<feature type="active site" description="Proton donor/acceptor" evidence="7">
    <location>
        <position position="92"/>
    </location>
</feature>
<dbReference type="Pfam" id="PF01791">
    <property type="entry name" value="DeoC"/>
    <property type="match status" value="1"/>
</dbReference>
<organism evidence="9 11">
    <name type="scientific">Acutalibacter muris</name>
    <dbReference type="NCBI Taxonomy" id="1796620"/>
    <lineage>
        <taxon>Bacteria</taxon>
        <taxon>Bacillati</taxon>
        <taxon>Bacillota</taxon>
        <taxon>Clostridia</taxon>
        <taxon>Eubacteriales</taxon>
        <taxon>Acutalibacteraceae</taxon>
        <taxon>Acutalibacter</taxon>
    </lineage>
</organism>
<evidence type="ECO:0000256" key="7">
    <source>
        <dbReference type="HAMAP-Rule" id="MF_00114"/>
    </source>
</evidence>
<dbReference type="Gene3D" id="3.20.20.70">
    <property type="entry name" value="Aldolase class I"/>
    <property type="match status" value="1"/>
</dbReference>
<dbReference type="HAMAP" id="MF_00114">
    <property type="entry name" value="DeoC_type1"/>
    <property type="match status" value="1"/>
</dbReference>
<dbReference type="InterPro" id="IPR028581">
    <property type="entry name" value="DeoC_typeI"/>
</dbReference>
<dbReference type="InterPro" id="IPR002915">
    <property type="entry name" value="DeoC/FbaB/LacD_aldolase"/>
</dbReference>
<dbReference type="Proteomes" id="UP000596035">
    <property type="component" value="Chromosome"/>
</dbReference>